<dbReference type="AlphaFoldDB" id="A0A382L392"/>
<proteinExistence type="predicted"/>
<protein>
    <submittedName>
        <fullName evidence="2">Uncharacterized protein</fullName>
    </submittedName>
</protein>
<name>A0A382L392_9ZZZZ</name>
<sequence length="94" mass="10381">MKKILKSRWFVALLGGILFIATLVGLTLKSKDLLLQAVVEQSGVAKQAAEEKEVETAKEAEKPKSMVDTAKTEESDKHDANLPGDDRIIERRFG</sequence>
<feature type="non-terminal residue" evidence="2">
    <location>
        <position position="94"/>
    </location>
</feature>
<feature type="region of interest" description="Disordered" evidence="1">
    <location>
        <begin position="49"/>
        <end position="94"/>
    </location>
</feature>
<reference evidence="2" key="1">
    <citation type="submission" date="2018-05" db="EMBL/GenBank/DDBJ databases">
        <authorList>
            <person name="Lanie J.A."/>
            <person name="Ng W.-L."/>
            <person name="Kazmierczak K.M."/>
            <person name="Andrzejewski T.M."/>
            <person name="Davidsen T.M."/>
            <person name="Wayne K.J."/>
            <person name="Tettelin H."/>
            <person name="Glass J.I."/>
            <person name="Rusch D."/>
            <person name="Podicherti R."/>
            <person name="Tsui H.-C.T."/>
            <person name="Winkler M.E."/>
        </authorList>
    </citation>
    <scope>NUCLEOTIDE SEQUENCE</scope>
</reference>
<gene>
    <name evidence="2" type="ORF">METZ01_LOCUS284060</name>
</gene>
<accession>A0A382L392</accession>
<evidence type="ECO:0000256" key="1">
    <source>
        <dbReference type="SAM" id="MobiDB-lite"/>
    </source>
</evidence>
<evidence type="ECO:0000313" key="2">
    <source>
        <dbReference type="EMBL" id="SVC31206.1"/>
    </source>
</evidence>
<dbReference type="EMBL" id="UINC01084498">
    <property type="protein sequence ID" value="SVC31206.1"/>
    <property type="molecule type" value="Genomic_DNA"/>
</dbReference>
<organism evidence="2">
    <name type="scientific">marine metagenome</name>
    <dbReference type="NCBI Taxonomy" id="408172"/>
    <lineage>
        <taxon>unclassified sequences</taxon>
        <taxon>metagenomes</taxon>
        <taxon>ecological metagenomes</taxon>
    </lineage>
</organism>